<gene>
    <name evidence="2" type="ORF">DFP98_112153</name>
</gene>
<evidence type="ECO:0000313" key="2">
    <source>
        <dbReference type="EMBL" id="RED76435.1"/>
    </source>
</evidence>
<keyword evidence="3" id="KW-1185">Reference proteome</keyword>
<dbReference type="PANTHER" id="PTHR12110:SF41">
    <property type="entry name" value="INOSOSE DEHYDRATASE"/>
    <property type="match status" value="1"/>
</dbReference>
<organism evidence="2 3">
    <name type="scientific">Cohnella phaseoli</name>
    <dbReference type="NCBI Taxonomy" id="456490"/>
    <lineage>
        <taxon>Bacteria</taxon>
        <taxon>Bacillati</taxon>
        <taxon>Bacillota</taxon>
        <taxon>Bacilli</taxon>
        <taxon>Bacillales</taxon>
        <taxon>Paenibacillaceae</taxon>
        <taxon>Cohnella</taxon>
    </lineage>
</organism>
<protein>
    <submittedName>
        <fullName evidence="2">D-tagatose 3-epimerase</fullName>
    </submittedName>
</protein>
<dbReference type="OrthoDB" id="9814946at2"/>
<accession>A0A3D9JR38</accession>
<dbReference type="InterPro" id="IPR013022">
    <property type="entry name" value="Xyl_isomerase-like_TIM-brl"/>
</dbReference>
<name>A0A3D9JR38_9BACL</name>
<dbReference type="RefSeq" id="WP_116061722.1">
    <property type="nucleotide sequence ID" value="NZ_QRDZ01000012.1"/>
</dbReference>
<evidence type="ECO:0000313" key="3">
    <source>
        <dbReference type="Proteomes" id="UP000256977"/>
    </source>
</evidence>
<comment type="caution">
    <text evidence="2">The sequence shown here is derived from an EMBL/GenBank/DDBJ whole genome shotgun (WGS) entry which is preliminary data.</text>
</comment>
<sequence>MKLGIHAYAWCSQWSNSTLHLIDRVKELGLDFIEIPLMKLDTFDATAVRSRLNDAGLDAVTSTVLLEGTDITSEEPAIRRKGVEYLKACVQATAEIGKTNLSGVVYSQHVKSGKARPAEAEWEYSAEALREVARYAQSFGVQIGLEPVNRYESNLVNTCGQALKLKERIGESNVKIHLDSYHMNIEEKSFYDAVKTAGDQLNHFHLCENDRGIPGTGLVNWDELFRALGEMNYQGYAALESFVDVTDNMNTWVWRQLAPDGNTLVKEGVRFIREMMRKHGLSDGRGSQ</sequence>
<dbReference type="AlphaFoldDB" id="A0A3D9JR38"/>
<dbReference type="Proteomes" id="UP000256977">
    <property type="component" value="Unassembled WGS sequence"/>
</dbReference>
<proteinExistence type="predicted"/>
<feature type="domain" description="Xylose isomerase-like TIM barrel" evidence="1">
    <location>
        <begin position="22"/>
        <end position="274"/>
    </location>
</feature>
<dbReference type="EMBL" id="QRDZ01000012">
    <property type="protein sequence ID" value="RED76435.1"/>
    <property type="molecule type" value="Genomic_DNA"/>
</dbReference>
<evidence type="ECO:0000259" key="1">
    <source>
        <dbReference type="Pfam" id="PF01261"/>
    </source>
</evidence>
<reference evidence="2 3" key="1">
    <citation type="submission" date="2018-07" db="EMBL/GenBank/DDBJ databases">
        <title>Genomic Encyclopedia of Type Strains, Phase III (KMG-III): the genomes of soil and plant-associated and newly described type strains.</title>
        <authorList>
            <person name="Whitman W."/>
        </authorList>
    </citation>
    <scope>NUCLEOTIDE SEQUENCE [LARGE SCALE GENOMIC DNA]</scope>
    <source>
        <strain evidence="2 3">CECT 7287</strain>
    </source>
</reference>
<dbReference type="PANTHER" id="PTHR12110">
    <property type="entry name" value="HYDROXYPYRUVATE ISOMERASE"/>
    <property type="match status" value="1"/>
</dbReference>
<dbReference type="Gene3D" id="3.20.20.150">
    <property type="entry name" value="Divalent-metal-dependent TIM barrel enzymes"/>
    <property type="match status" value="1"/>
</dbReference>
<dbReference type="SUPFAM" id="SSF51658">
    <property type="entry name" value="Xylose isomerase-like"/>
    <property type="match status" value="1"/>
</dbReference>
<dbReference type="Pfam" id="PF01261">
    <property type="entry name" value="AP_endonuc_2"/>
    <property type="match status" value="1"/>
</dbReference>
<dbReference type="InterPro" id="IPR036237">
    <property type="entry name" value="Xyl_isomerase-like_sf"/>
</dbReference>
<dbReference type="InterPro" id="IPR050312">
    <property type="entry name" value="IolE/XylAMocC-like"/>
</dbReference>